<gene>
    <name evidence="4" type="ORF">EHS25_004496</name>
</gene>
<dbReference type="InterPro" id="IPR002347">
    <property type="entry name" value="SDR_fam"/>
</dbReference>
<protein>
    <recommendedName>
        <fullName evidence="6">Oxidoreductase</fullName>
    </recommendedName>
</protein>
<evidence type="ECO:0000313" key="4">
    <source>
        <dbReference type="EMBL" id="RSH94691.1"/>
    </source>
</evidence>
<accession>A0A427YUL7</accession>
<dbReference type="InterPro" id="IPR036291">
    <property type="entry name" value="NAD(P)-bd_dom_sf"/>
</dbReference>
<keyword evidence="2" id="KW-0560">Oxidoreductase</keyword>
<dbReference type="PANTHER" id="PTHR42901:SF1">
    <property type="entry name" value="ALCOHOL DEHYDROGENASE"/>
    <property type="match status" value="1"/>
</dbReference>
<evidence type="ECO:0000256" key="2">
    <source>
        <dbReference type="ARBA" id="ARBA00023002"/>
    </source>
</evidence>
<dbReference type="Pfam" id="PF00106">
    <property type="entry name" value="adh_short"/>
    <property type="match status" value="1"/>
</dbReference>
<dbReference type="PRINTS" id="PR00081">
    <property type="entry name" value="GDHRDH"/>
</dbReference>
<reference evidence="4 5" key="1">
    <citation type="submission" date="2018-11" db="EMBL/GenBank/DDBJ databases">
        <title>Genome sequence of Saitozyma podzolica DSM 27192.</title>
        <authorList>
            <person name="Aliyu H."/>
            <person name="Gorte O."/>
            <person name="Ochsenreither K."/>
        </authorList>
    </citation>
    <scope>NUCLEOTIDE SEQUENCE [LARGE SCALE GENOMIC DNA]</scope>
    <source>
        <strain evidence="4 5">DSM 27192</strain>
    </source>
</reference>
<dbReference type="OrthoDB" id="1933717at2759"/>
<dbReference type="Gene3D" id="3.40.50.720">
    <property type="entry name" value="NAD(P)-binding Rossmann-like Domain"/>
    <property type="match status" value="1"/>
</dbReference>
<evidence type="ECO:0000313" key="5">
    <source>
        <dbReference type="Proteomes" id="UP000279259"/>
    </source>
</evidence>
<dbReference type="Proteomes" id="UP000279259">
    <property type="component" value="Unassembled WGS sequence"/>
</dbReference>
<comment type="caution">
    <text evidence="4">The sequence shown here is derived from an EMBL/GenBank/DDBJ whole genome shotgun (WGS) entry which is preliminary data.</text>
</comment>
<dbReference type="EMBL" id="RSCD01000002">
    <property type="protein sequence ID" value="RSH94691.1"/>
    <property type="molecule type" value="Genomic_DNA"/>
</dbReference>
<evidence type="ECO:0008006" key="6">
    <source>
        <dbReference type="Google" id="ProtNLM"/>
    </source>
</evidence>
<evidence type="ECO:0000256" key="1">
    <source>
        <dbReference type="ARBA" id="ARBA00006484"/>
    </source>
</evidence>
<dbReference type="GO" id="GO:0016491">
    <property type="term" value="F:oxidoreductase activity"/>
    <property type="evidence" value="ECO:0007669"/>
    <property type="project" value="UniProtKB-KW"/>
</dbReference>
<dbReference type="PRINTS" id="PR00080">
    <property type="entry name" value="SDRFAMILY"/>
</dbReference>
<evidence type="ECO:0000256" key="3">
    <source>
        <dbReference type="RuleBase" id="RU000363"/>
    </source>
</evidence>
<organism evidence="4 5">
    <name type="scientific">Saitozyma podzolica</name>
    <dbReference type="NCBI Taxonomy" id="1890683"/>
    <lineage>
        <taxon>Eukaryota</taxon>
        <taxon>Fungi</taxon>
        <taxon>Dikarya</taxon>
        <taxon>Basidiomycota</taxon>
        <taxon>Agaricomycotina</taxon>
        <taxon>Tremellomycetes</taxon>
        <taxon>Tremellales</taxon>
        <taxon>Trimorphomycetaceae</taxon>
        <taxon>Saitozyma</taxon>
    </lineage>
</organism>
<name>A0A427YUL7_9TREE</name>
<keyword evidence="5" id="KW-1185">Reference proteome</keyword>
<proteinExistence type="inferred from homology"/>
<dbReference type="SUPFAM" id="SSF51735">
    <property type="entry name" value="NAD(P)-binding Rossmann-fold domains"/>
    <property type="match status" value="1"/>
</dbReference>
<comment type="similarity">
    <text evidence="1 3">Belongs to the short-chain dehydrogenases/reductases (SDR) family.</text>
</comment>
<sequence>MSTSLELLLQMGRLALKDKTVLITGGSGDIGKASAILFKRAHCNVIITGSNRDKLDKALDDMTHGDGGGSGKVWAFQCDIRDRKEVEEMVRKTVDECPPIDILINNAGYALNATAPFWEQDTADLESVMNVNLTGLMNVTHAVMRHHMMVRKPQPTGTIVNLSSITGHQAPLKEFFETSYHTSKAGVEGFTNVLRHETVGTNIRVLINRPGTVRTEFHTRRNLYDLDKTDGFLGGMCPLAAEDIAVSVFWQCLQPERISVITMETLPTAQRSLYAADKEYEQRNGVGKCDEWQR</sequence>
<dbReference type="STRING" id="1890683.A0A427YUL7"/>
<dbReference type="AlphaFoldDB" id="A0A427YUL7"/>
<dbReference type="PANTHER" id="PTHR42901">
    <property type="entry name" value="ALCOHOL DEHYDROGENASE"/>
    <property type="match status" value="1"/>
</dbReference>